<dbReference type="EMBL" id="ABJB010431803">
    <property type="status" value="NOT_ANNOTATED_CDS"/>
    <property type="molecule type" value="Genomic_DNA"/>
</dbReference>
<evidence type="ECO:0000256" key="1">
    <source>
        <dbReference type="SAM" id="Phobius"/>
    </source>
</evidence>
<evidence type="ECO:0008006" key="6">
    <source>
        <dbReference type="Google" id="ProtNLM"/>
    </source>
</evidence>
<dbReference type="VEuPathDB" id="VectorBase:ISCW006545"/>
<reference evidence="3 5" key="1">
    <citation type="submission" date="2008-03" db="EMBL/GenBank/DDBJ databases">
        <title>Annotation of Ixodes scapularis.</title>
        <authorList>
            <consortium name="Ixodes scapularis Genome Project Consortium"/>
            <person name="Caler E."/>
            <person name="Hannick L.I."/>
            <person name="Bidwell S."/>
            <person name="Joardar V."/>
            <person name="Thiagarajan M."/>
            <person name="Amedeo P."/>
            <person name="Galinsky K.J."/>
            <person name="Schobel S."/>
            <person name="Inman J."/>
            <person name="Hostetler J."/>
            <person name="Miller J."/>
            <person name="Hammond M."/>
            <person name="Megy K."/>
            <person name="Lawson D."/>
            <person name="Kodira C."/>
            <person name="Sutton G."/>
            <person name="Meyer J."/>
            <person name="Hill C.A."/>
            <person name="Birren B."/>
            <person name="Nene V."/>
            <person name="Collins F."/>
            <person name="Alarcon-Chaidez F."/>
            <person name="Wikel S."/>
            <person name="Strausberg R."/>
        </authorList>
    </citation>
    <scope>NUCLEOTIDE SEQUENCE [LARGE SCALE GENOMIC DNA]</scope>
    <source>
        <strain evidence="5">Wikel</strain>
        <strain evidence="3">Wikel colony</strain>
    </source>
</reference>
<keyword evidence="1" id="KW-1133">Transmembrane helix</keyword>
<feature type="transmembrane region" description="Helical" evidence="1">
    <location>
        <begin position="117"/>
        <end position="143"/>
    </location>
</feature>
<feature type="signal peptide" evidence="2">
    <location>
        <begin position="1"/>
        <end position="18"/>
    </location>
</feature>
<accession>B7PP04</accession>
<keyword evidence="5" id="KW-1185">Reference proteome</keyword>
<evidence type="ECO:0000313" key="5">
    <source>
        <dbReference type="Proteomes" id="UP000001555"/>
    </source>
</evidence>
<evidence type="ECO:0000313" key="4">
    <source>
        <dbReference type="EnsemblMetazoa" id="ISCW006545-PA"/>
    </source>
</evidence>
<name>B7PP04_IXOSC</name>
<keyword evidence="2" id="KW-0732">Signal</keyword>
<dbReference type="VEuPathDB" id="VectorBase:ISCI006545"/>
<dbReference type="EnsemblMetazoa" id="ISCW006545-RA">
    <property type="protein sequence ID" value="ISCW006545-PA"/>
    <property type="gene ID" value="ISCW006545"/>
</dbReference>
<evidence type="ECO:0000313" key="3">
    <source>
        <dbReference type="EMBL" id="EEC08326.1"/>
    </source>
</evidence>
<reference evidence="4" key="2">
    <citation type="submission" date="2020-05" db="UniProtKB">
        <authorList>
            <consortium name="EnsemblMetazoa"/>
        </authorList>
    </citation>
    <scope>IDENTIFICATION</scope>
    <source>
        <strain evidence="4">wikel</strain>
    </source>
</reference>
<dbReference type="Proteomes" id="UP000001555">
    <property type="component" value="Unassembled WGS sequence"/>
</dbReference>
<protein>
    <recommendedName>
        <fullName evidence="6">Secreted protein</fullName>
    </recommendedName>
</protein>
<dbReference type="PaxDb" id="6945-B7PP04"/>
<organism>
    <name type="scientific">Ixodes scapularis</name>
    <name type="common">Black-legged tick</name>
    <name type="synonym">Deer tick</name>
    <dbReference type="NCBI Taxonomy" id="6945"/>
    <lineage>
        <taxon>Eukaryota</taxon>
        <taxon>Metazoa</taxon>
        <taxon>Ecdysozoa</taxon>
        <taxon>Arthropoda</taxon>
        <taxon>Chelicerata</taxon>
        <taxon>Arachnida</taxon>
        <taxon>Acari</taxon>
        <taxon>Parasitiformes</taxon>
        <taxon>Ixodida</taxon>
        <taxon>Ixodoidea</taxon>
        <taxon>Ixodidae</taxon>
        <taxon>Ixodinae</taxon>
        <taxon>Ixodes</taxon>
    </lineage>
</organism>
<dbReference type="InParanoid" id="B7PP04"/>
<gene>
    <name evidence="3" type="ORF">IscW_ISCW006545</name>
</gene>
<feature type="chain" id="PRO_5014568087" description="Secreted protein" evidence="2">
    <location>
        <begin position="19"/>
        <end position="160"/>
    </location>
</feature>
<dbReference type="EMBL" id="DS755504">
    <property type="protein sequence ID" value="EEC08326.1"/>
    <property type="molecule type" value="Genomic_DNA"/>
</dbReference>
<keyword evidence="1" id="KW-0472">Membrane</keyword>
<proteinExistence type="predicted"/>
<evidence type="ECO:0000256" key="2">
    <source>
        <dbReference type="SAM" id="SignalP"/>
    </source>
</evidence>
<dbReference type="HOGENOM" id="CLU_1654061_0_0_1"/>
<dbReference type="AlphaFoldDB" id="B7PP04"/>
<sequence>MAVFRIIFFLINSCPVLPLFVVKNDFGHNHNIGRKKGVSFEACVYNGKKMMFIFMPTIEVMKIFPAICHRFLSVPCVSVTFGANKRGSLISPSYDACSEHEYLSDTKVRDKCDNQFFTIELCLCRLTVNIIVIVISVTLLITLSDVQDDNTFMFFCCSVF</sequence>
<keyword evidence="1" id="KW-0812">Transmembrane</keyword>